<feature type="transmembrane region" description="Helical" evidence="1">
    <location>
        <begin position="227"/>
        <end position="244"/>
    </location>
</feature>
<dbReference type="EMBL" id="BKCJ010553240">
    <property type="protein sequence ID" value="GFB10582.1"/>
    <property type="molecule type" value="Genomic_DNA"/>
</dbReference>
<feature type="transmembrane region" description="Helical" evidence="1">
    <location>
        <begin position="143"/>
        <end position="163"/>
    </location>
</feature>
<keyword evidence="1" id="KW-0472">Membrane</keyword>
<protein>
    <submittedName>
        <fullName evidence="2">Uncharacterized protein</fullName>
    </submittedName>
</protein>
<proteinExistence type="predicted"/>
<sequence>MSLFRLTARALIDVHGEEMILYDGDERLTLNMRHDTSSYSNQPQKELINMINIYDDSSEDLLEELFTTNHQSGNPIFSSHPKLTSPKVKDDVFDPEGGNVLIEKLLDLDSTKDPSEKLLNINLLLAKIKFLNDNHTPNQKRRIVAVPLLMLIALFPKYEIFYFDIEEKNSGSTTIHVDISIPDLECFNFNGKPDPGELTSIVYSGIRENVLSATNVNLPPEENNSPIFAYVVWIFLSFLTYLVVTPNLLSFGNKDTIFDPGISNYHFPSLLPDVSHRRETTQNS</sequence>
<name>A0A699KX20_TANCI</name>
<accession>A0A699KX20</accession>
<keyword evidence="1" id="KW-1133">Transmembrane helix</keyword>
<gene>
    <name evidence="2" type="ORF">Tci_682553</name>
</gene>
<evidence type="ECO:0000313" key="2">
    <source>
        <dbReference type="EMBL" id="GFB10582.1"/>
    </source>
</evidence>
<keyword evidence="1" id="KW-0812">Transmembrane</keyword>
<dbReference type="AlphaFoldDB" id="A0A699KX20"/>
<organism evidence="2">
    <name type="scientific">Tanacetum cinerariifolium</name>
    <name type="common">Dalmatian daisy</name>
    <name type="synonym">Chrysanthemum cinerariifolium</name>
    <dbReference type="NCBI Taxonomy" id="118510"/>
    <lineage>
        <taxon>Eukaryota</taxon>
        <taxon>Viridiplantae</taxon>
        <taxon>Streptophyta</taxon>
        <taxon>Embryophyta</taxon>
        <taxon>Tracheophyta</taxon>
        <taxon>Spermatophyta</taxon>
        <taxon>Magnoliopsida</taxon>
        <taxon>eudicotyledons</taxon>
        <taxon>Gunneridae</taxon>
        <taxon>Pentapetalae</taxon>
        <taxon>asterids</taxon>
        <taxon>campanulids</taxon>
        <taxon>Asterales</taxon>
        <taxon>Asteraceae</taxon>
        <taxon>Asteroideae</taxon>
        <taxon>Anthemideae</taxon>
        <taxon>Anthemidinae</taxon>
        <taxon>Tanacetum</taxon>
    </lineage>
</organism>
<reference evidence="2" key="1">
    <citation type="journal article" date="2019" name="Sci. Rep.">
        <title>Draft genome of Tanacetum cinerariifolium, the natural source of mosquito coil.</title>
        <authorList>
            <person name="Yamashiro T."/>
            <person name="Shiraishi A."/>
            <person name="Satake H."/>
            <person name="Nakayama K."/>
        </authorList>
    </citation>
    <scope>NUCLEOTIDE SEQUENCE</scope>
</reference>
<evidence type="ECO:0000256" key="1">
    <source>
        <dbReference type="SAM" id="Phobius"/>
    </source>
</evidence>
<comment type="caution">
    <text evidence="2">The sequence shown here is derived from an EMBL/GenBank/DDBJ whole genome shotgun (WGS) entry which is preliminary data.</text>
</comment>